<name>A0A1I0BVK5_9BACI</name>
<evidence type="ECO:0000313" key="1">
    <source>
        <dbReference type="EMBL" id="SET10973.1"/>
    </source>
</evidence>
<protein>
    <submittedName>
        <fullName evidence="1">Uncharacterized protein</fullName>
    </submittedName>
</protein>
<keyword evidence="2" id="KW-1185">Reference proteome</keyword>
<sequence>MTKNSVFTFMGFVMFILVLSGCFGNDGITIPVGENGESITIGGDEEEGISIEAEDEAGDRFTLSSSTELPEDFPENIPFPSDYQIVSTMKVSENGEEGINVSYITESARVEEVWNMYKTFMDDNGYENSYEMTTDGFHSLNMQKGQESINLTITTDGEENTVTANISYFKSQEAAEE</sequence>
<reference evidence="1 2" key="1">
    <citation type="submission" date="2016-10" db="EMBL/GenBank/DDBJ databases">
        <authorList>
            <person name="de Groot N.N."/>
        </authorList>
    </citation>
    <scope>NUCLEOTIDE SEQUENCE [LARGE SCALE GENOMIC DNA]</scope>
    <source>
        <strain evidence="1 2">IBRC-M 10780</strain>
    </source>
</reference>
<dbReference type="Proteomes" id="UP000198618">
    <property type="component" value="Unassembled WGS sequence"/>
</dbReference>
<gene>
    <name evidence="1" type="ORF">SAMN05216389_105199</name>
</gene>
<organism evidence="1 2">
    <name type="scientific">Oceanobacillus limi</name>
    <dbReference type="NCBI Taxonomy" id="930131"/>
    <lineage>
        <taxon>Bacteria</taxon>
        <taxon>Bacillati</taxon>
        <taxon>Bacillota</taxon>
        <taxon>Bacilli</taxon>
        <taxon>Bacillales</taxon>
        <taxon>Bacillaceae</taxon>
        <taxon>Oceanobacillus</taxon>
    </lineage>
</organism>
<proteinExistence type="predicted"/>
<evidence type="ECO:0000313" key="2">
    <source>
        <dbReference type="Proteomes" id="UP000198618"/>
    </source>
</evidence>
<dbReference type="EMBL" id="FOHE01000005">
    <property type="protein sequence ID" value="SET10973.1"/>
    <property type="molecule type" value="Genomic_DNA"/>
</dbReference>
<dbReference type="RefSeq" id="WP_090868536.1">
    <property type="nucleotide sequence ID" value="NZ_FOHE01000005.1"/>
</dbReference>
<dbReference type="AlphaFoldDB" id="A0A1I0BVK5"/>
<accession>A0A1I0BVK5</accession>
<dbReference type="PROSITE" id="PS51257">
    <property type="entry name" value="PROKAR_LIPOPROTEIN"/>
    <property type="match status" value="1"/>
</dbReference>
<dbReference type="OrthoDB" id="2971345at2"/>